<comment type="caution">
    <text evidence="12">The sequence shown here is derived from an EMBL/GenBank/DDBJ whole genome shotgun (WGS) entry which is preliminary data.</text>
</comment>
<evidence type="ECO:0000256" key="4">
    <source>
        <dbReference type="ARBA" id="ARBA00022475"/>
    </source>
</evidence>
<dbReference type="Pfam" id="PF03840">
    <property type="entry name" value="SecG"/>
    <property type="match status" value="1"/>
</dbReference>
<dbReference type="GO" id="GO:0015450">
    <property type="term" value="F:protein-transporting ATPase activity"/>
    <property type="evidence" value="ECO:0007669"/>
    <property type="project" value="UniProtKB-UniRule"/>
</dbReference>
<dbReference type="AlphaFoldDB" id="A0A933MKH2"/>
<comment type="caution">
    <text evidence="10">Lacks conserved residue(s) required for the propagation of feature annotation.</text>
</comment>
<gene>
    <name evidence="12" type="primary">secG</name>
    <name evidence="12" type="ORF">HY768_11245</name>
</gene>
<evidence type="ECO:0000256" key="9">
    <source>
        <dbReference type="ARBA" id="ARBA00023136"/>
    </source>
</evidence>
<dbReference type="PANTHER" id="PTHR34182:SF1">
    <property type="entry name" value="PROTEIN-EXPORT MEMBRANE PROTEIN SECG"/>
    <property type="match status" value="1"/>
</dbReference>
<keyword evidence="9 10" id="KW-0472">Membrane</keyword>
<proteinExistence type="inferred from homology"/>
<evidence type="ECO:0000256" key="1">
    <source>
        <dbReference type="ARBA" id="ARBA00004651"/>
    </source>
</evidence>
<dbReference type="EMBL" id="JACQXR010000157">
    <property type="protein sequence ID" value="MBI4727774.1"/>
    <property type="molecule type" value="Genomic_DNA"/>
</dbReference>
<evidence type="ECO:0000256" key="11">
    <source>
        <dbReference type="SAM" id="MobiDB-lite"/>
    </source>
</evidence>
<dbReference type="InterPro" id="IPR004692">
    <property type="entry name" value="SecG"/>
</dbReference>
<evidence type="ECO:0000256" key="8">
    <source>
        <dbReference type="ARBA" id="ARBA00023010"/>
    </source>
</evidence>
<keyword evidence="4 10" id="KW-1003">Cell membrane</keyword>
<evidence type="ECO:0000256" key="2">
    <source>
        <dbReference type="ARBA" id="ARBA00008445"/>
    </source>
</evidence>
<dbReference type="PRINTS" id="PR01651">
    <property type="entry name" value="SECGEXPORT"/>
</dbReference>
<evidence type="ECO:0000256" key="10">
    <source>
        <dbReference type="RuleBase" id="RU365087"/>
    </source>
</evidence>
<evidence type="ECO:0000256" key="6">
    <source>
        <dbReference type="ARBA" id="ARBA00022927"/>
    </source>
</evidence>
<evidence type="ECO:0000256" key="7">
    <source>
        <dbReference type="ARBA" id="ARBA00022989"/>
    </source>
</evidence>
<sequence>MYTLLLIIHVIGCLFLIGIVLMQTGKGGLGSALGGDSEMFGGRGAAPFLTKATTVLAVLFMLTSLSLSFMSGRQAKARSAIEKSLQPGQGQQAPAQSQQPQQSGQPSQKLPGGTK</sequence>
<feature type="compositionally biased region" description="Low complexity" evidence="11">
    <location>
        <begin position="86"/>
        <end position="108"/>
    </location>
</feature>
<comment type="similarity">
    <text evidence="2 10">Belongs to the SecG family.</text>
</comment>
<reference evidence="12" key="1">
    <citation type="submission" date="2020-07" db="EMBL/GenBank/DDBJ databases">
        <title>Huge and variable diversity of episymbiotic CPR bacteria and DPANN archaea in groundwater ecosystems.</title>
        <authorList>
            <person name="He C.Y."/>
            <person name="Keren R."/>
            <person name="Whittaker M."/>
            <person name="Farag I.F."/>
            <person name="Doudna J."/>
            <person name="Cate J.H.D."/>
            <person name="Banfield J.F."/>
        </authorList>
    </citation>
    <scope>NUCLEOTIDE SEQUENCE</scope>
    <source>
        <strain evidence="12">NC_groundwater_1520_Pr4_B-0.1um_53_5</strain>
    </source>
</reference>
<keyword evidence="8 10" id="KW-0811">Translocation</keyword>
<protein>
    <recommendedName>
        <fullName evidence="10">Protein-export membrane protein SecG</fullName>
    </recommendedName>
</protein>
<evidence type="ECO:0000256" key="5">
    <source>
        <dbReference type="ARBA" id="ARBA00022692"/>
    </source>
</evidence>
<dbReference type="PANTHER" id="PTHR34182">
    <property type="entry name" value="PROTEIN-EXPORT MEMBRANE PROTEIN SECG"/>
    <property type="match status" value="1"/>
</dbReference>
<keyword evidence="3 10" id="KW-0813">Transport</keyword>
<keyword evidence="6 10" id="KW-0653">Protein transport</keyword>
<comment type="subcellular location">
    <subcellularLocation>
        <location evidence="1 10">Cell membrane</location>
        <topology evidence="1 10">Multi-pass membrane protein</topology>
    </subcellularLocation>
</comment>
<accession>A0A933MKH2</accession>
<keyword evidence="5 10" id="KW-0812">Transmembrane</keyword>
<evidence type="ECO:0000313" key="12">
    <source>
        <dbReference type="EMBL" id="MBI4727774.1"/>
    </source>
</evidence>
<keyword evidence="7 10" id="KW-1133">Transmembrane helix</keyword>
<evidence type="ECO:0000313" key="13">
    <source>
        <dbReference type="Proteomes" id="UP000736328"/>
    </source>
</evidence>
<feature type="region of interest" description="Disordered" evidence="11">
    <location>
        <begin position="79"/>
        <end position="115"/>
    </location>
</feature>
<evidence type="ECO:0000256" key="3">
    <source>
        <dbReference type="ARBA" id="ARBA00022448"/>
    </source>
</evidence>
<feature type="transmembrane region" description="Helical" evidence="10">
    <location>
        <begin position="46"/>
        <end position="69"/>
    </location>
</feature>
<dbReference type="GO" id="GO:0005886">
    <property type="term" value="C:plasma membrane"/>
    <property type="evidence" value="ECO:0007669"/>
    <property type="project" value="UniProtKB-SubCell"/>
</dbReference>
<dbReference type="NCBIfam" id="TIGR00810">
    <property type="entry name" value="secG"/>
    <property type="match status" value="1"/>
</dbReference>
<dbReference type="GO" id="GO:0065002">
    <property type="term" value="P:intracellular protein transmembrane transport"/>
    <property type="evidence" value="ECO:0007669"/>
    <property type="project" value="TreeGrafter"/>
</dbReference>
<comment type="function">
    <text evidence="10">Involved in protein export. Participates in an early event of protein translocation.</text>
</comment>
<dbReference type="GO" id="GO:0009306">
    <property type="term" value="P:protein secretion"/>
    <property type="evidence" value="ECO:0007669"/>
    <property type="project" value="UniProtKB-UniRule"/>
</dbReference>
<organism evidence="12 13">
    <name type="scientific">candidate division TA06 bacterium</name>
    <dbReference type="NCBI Taxonomy" id="2250710"/>
    <lineage>
        <taxon>Bacteria</taxon>
        <taxon>Bacteria division TA06</taxon>
    </lineage>
</organism>
<dbReference type="Proteomes" id="UP000736328">
    <property type="component" value="Unassembled WGS sequence"/>
</dbReference>
<name>A0A933MKH2_UNCT6</name>
<dbReference type="GO" id="GO:0043952">
    <property type="term" value="P:protein transport by the Sec complex"/>
    <property type="evidence" value="ECO:0007669"/>
    <property type="project" value="TreeGrafter"/>
</dbReference>